<dbReference type="PROSITE" id="PS50004">
    <property type="entry name" value="C2"/>
    <property type="match status" value="4"/>
</dbReference>
<evidence type="ECO:0000256" key="3">
    <source>
        <dbReference type="ARBA" id="ARBA00022692"/>
    </source>
</evidence>
<keyword evidence="7 9" id="KW-0472">Membrane</keyword>
<dbReference type="InterPro" id="IPR000008">
    <property type="entry name" value="C2_dom"/>
</dbReference>
<accession>A0A7N0V2L9</accession>
<dbReference type="FunFam" id="2.60.40.150:FF:000090">
    <property type="entry name" value="C2 domain-containing protein"/>
    <property type="match status" value="1"/>
</dbReference>
<keyword evidence="4" id="KW-0677">Repeat</keyword>
<dbReference type="AlphaFoldDB" id="A0A7N0V2L9"/>
<dbReference type="InterPro" id="IPR035892">
    <property type="entry name" value="C2_domain_sf"/>
</dbReference>
<dbReference type="PANTHER" id="PTHR31425:SF35">
    <property type="entry name" value="MULTIPLE C2 DOMAIN AND TRANSMEMBRANE REGION PROTEIN 16"/>
    <property type="match status" value="1"/>
</dbReference>
<evidence type="ECO:0000313" key="12">
    <source>
        <dbReference type="Proteomes" id="UP000594263"/>
    </source>
</evidence>
<dbReference type="GO" id="GO:0005783">
    <property type="term" value="C:endoplasmic reticulum"/>
    <property type="evidence" value="ECO:0007669"/>
    <property type="project" value="EnsemblPlants"/>
</dbReference>
<dbReference type="InterPro" id="IPR047255">
    <property type="entry name" value="C2D_MCTP_PRT_plant"/>
</dbReference>
<evidence type="ECO:0000256" key="7">
    <source>
        <dbReference type="ARBA" id="ARBA00023136"/>
    </source>
</evidence>
<dbReference type="GO" id="GO:0016020">
    <property type="term" value="C:membrane"/>
    <property type="evidence" value="ECO:0007669"/>
    <property type="project" value="UniProtKB-SubCell"/>
</dbReference>
<evidence type="ECO:0000256" key="5">
    <source>
        <dbReference type="ARBA" id="ARBA00022837"/>
    </source>
</evidence>
<feature type="compositionally biased region" description="Basic and acidic residues" evidence="8">
    <location>
        <begin position="221"/>
        <end position="233"/>
    </location>
</feature>
<feature type="region of interest" description="Disordered" evidence="8">
    <location>
        <begin position="160"/>
        <end position="251"/>
    </location>
</feature>
<dbReference type="CDD" id="cd08378">
    <property type="entry name" value="C2B_MCTP_PRT_plant"/>
    <property type="match status" value="1"/>
</dbReference>
<evidence type="ECO:0000256" key="4">
    <source>
        <dbReference type="ARBA" id="ARBA00022737"/>
    </source>
</evidence>
<dbReference type="Gramene" id="Kaladp0096s0152.1.v1.1">
    <property type="protein sequence ID" value="Kaladp0096s0152.1.v1.1.CDS.1"/>
    <property type="gene ID" value="Kaladp0096s0152.v1.1"/>
</dbReference>
<dbReference type="Proteomes" id="UP000594263">
    <property type="component" value="Unplaced"/>
</dbReference>
<comment type="subcellular location">
    <subcellularLocation>
        <location evidence="1">Membrane</location>
        <topology evidence="1">Multi-pass membrane protein</topology>
    </subcellularLocation>
</comment>
<comment type="similarity">
    <text evidence="2">Belongs to the MCTP family.</text>
</comment>
<evidence type="ECO:0000256" key="6">
    <source>
        <dbReference type="ARBA" id="ARBA00022989"/>
    </source>
</evidence>
<evidence type="ECO:0000256" key="8">
    <source>
        <dbReference type="SAM" id="MobiDB-lite"/>
    </source>
</evidence>
<dbReference type="Gene3D" id="2.60.40.150">
    <property type="entry name" value="C2 domain"/>
    <property type="match status" value="4"/>
</dbReference>
<organism evidence="11 12">
    <name type="scientific">Kalanchoe fedtschenkoi</name>
    <name type="common">Lavender scallops</name>
    <name type="synonym">South American air plant</name>
    <dbReference type="NCBI Taxonomy" id="63787"/>
    <lineage>
        <taxon>Eukaryota</taxon>
        <taxon>Viridiplantae</taxon>
        <taxon>Streptophyta</taxon>
        <taxon>Embryophyta</taxon>
        <taxon>Tracheophyta</taxon>
        <taxon>Spermatophyta</taxon>
        <taxon>Magnoliopsida</taxon>
        <taxon>eudicotyledons</taxon>
        <taxon>Gunneridae</taxon>
        <taxon>Pentapetalae</taxon>
        <taxon>Saxifragales</taxon>
        <taxon>Crassulaceae</taxon>
        <taxon>Kalanchoe</taxon>
    </lineage>
</organism>
<evidence type="ECO:0000256" key="9">
    <source>
        <dbReference type="SAM" id="Phobius"/>
    </source>
</evidence>
<dbReference type="SMART" id="SM00239">
    <property type="entry name" value="C2"/>
    <property type="match status" value="4"/>
</dbReference>
<evidence type="ECO:0000259" key="10">
    <source>
        <dbReference type="PROSITE" id="PS50004"/>
    </source>
</evidence>
<dbReference type="InterPro" id="IPR047258">
    <property type="entry name" value="C2C_MCTP_PRT_plant"/>
</dbReference>
<name>A0A7N0V2L9_KALFE</name>
<dbReference type="EnsemblPlants" id="Kaladp0096s0152.1.v1.1">
    <property type="protein sequence ID" value="Kaladp0096s0152.1.v1.1.CDS.1"/>
    <property type="gene ID" value="Kaladp0096s0152.v1.1"/>
</dbReference>
<dbReference type="Pfam" id="PF00168">
    <property type="entry name" value="C2"/>
    <property type="match status" value="4"/>
</dbReference>
<dbReference type="PANTHER" id="PTHR31425">
    <property type="entry name" value="PHOSPHORIBOSYLANTHRANILATE TRANSFERASE ISOFORM 1"/>
    <property type="match status" value="1"/>
</dbReference>
<keyword evidence="6 9" id="KW-1133">Transmembrane helix</keyword>
<proteinExistence type="inferred from homology"/>
<feature type="domain" description="C2" evidence="10">
    <location>
        <begin position="600"/>
        <end position="728"/>
    </location>
</feature>
<dbReference type="InterPro" id="IPR013583">
    <property type="entry name" value="MCTP_C"/>
</dbReference>
<feature type="compositionally biased region" description="Polar residues" evidence="8">
    <location>
        <begin position="239"/>
        <end position="251"/>
    </location>
</feature>
<feature type="transmembrane region" description="Helical" evidence="9">
    <location>
        <begin position="975"/>
        <end position="1004"/>
    </location>
</feature>
<evidence type="ECO:0000256" key="2">
    <source>
        <dbReference type="ARBA" id="ARBA00007923"/>
    </source>
</evidence>
<keyword evidence="5" id="KW-0106">Calcium</keyword>
<dbReference type="CDD" id="cd08379">
    <property type="entry name" value="C2D_MCTP_PRT_plant"/>
    <property type="match status" value="1"/>
</dbReference>
<sequence length="1032" mass="115054">MTSMRKLIVEVIEARNLLPKDGHGTSSPYVVIHFNGQRKRTKTEVRDLNPAWNEVLAFNIEGDAPSNIFGDLLEIDVFHDKDHGPTRRDNFLGRLRLSARQFVKKGEEALIYFQLEKKSLFSWVQGELGLKIYYLDEVLPPPSTTSEEGKISDVPAAPALAPVPSAQKPENQTTSAQPPAAVGEKAEATLPPTEASAAELEKSQEPPAPSTSTSEGDNQAESEKKQHPGKDQPEEAAAANNSTLYPQPGTMASTISRSVSETNLSGAIKGPRPLTRTSTVSSFTSDLSEASSHIERSTFDLVEKMHYLFIRVVKARGLPTFNTPVVKIAISGDTQVISKPAYKTTALFQWDQTFAIGRDSPESSSILEISVWDDPGHNFIGGICFDVTEVPVRDPPDSPLAPQWYRLEGGGLNCGDLMLATWIGTQADESFPEAWKTDTAGKINSRAKVYLSPKLWYLRLTVIEAQDLTPLAIMKESPFQIKAQLGFQMMRTKIVSSRNGSPSWNEDLLFVAAEPFTDHLNIFLECRLPKSGAAVLGLLRIPLTAVERRVDDRSVASRWFGFEDPNMEKGAPCPGGYKGRINIRVFFDGGYHVMDEATNACSDFRPTARQLWKPPIGTVELGIVGCKSLLPMKTINGKGTTDAYAVAKYGPKWIRTRTVSDSLNPKWNEQYTWKVYDPCTVLTIGVFSSSNLMEIDGSNEATCQDLRIGKIRIRVSTLETGKVYRNTYSLLSLSSTGMKKMGEMEVAVRFVRATPSLDFLHVYSQPLLPLMHHLKPLGMVQQEMLRHVAAKIVAAHLSRSEPPLKQEVVLHMLDADSHAFSMRKVRANWMRIVNVISGVIEAVRWVENVRAWRNPTATILVHALVVVLIWFPELIIPSLALYVFSVGAWNYRLRSRVRLPHVDLRLSQADVADREELDEEFDSVPSCKSNEVVRARYEKLRAMGTRVQIALGDLATQGERVKALVTWQDPRATCIFVVLCFVVAFVLYVVPSKLVAMAFGFYYLRHPLFRDRKPSPALNFFRRLPSLSDRVI</sequence>
<keyword evidence="12" id="KW-1185">Reference proteome</keyword>
<keyword evidence="3 9" id="KW-0812">Transmembrane</keyword>
<protein>
    <recommendedName>
        <fullName evidence="10">C2 domain-containing protein</fullName>
    </recommendedName>
</protein>
<feature type="domain" description="C2" evidence="10">
    <location>
        <begin position="1"/>
        <end position="112"/>
    </location>
</feature>
<dbReference type="Pfam" id="PF08372">
    <property type="entry name" value="PRT_C"/>
    <property type="match status" value="1"/>
</dbReference>
<feature type="transmembrane region" description="Helical" evidence="9">
    <location>
        <begin position="859"/>
        <end position="884"/>
    </location>
</feature>
<feature type="compositionally biased region" description="Polar residues" evidence="8">
    <location>
        <begin position="168"/>
        <end position="177"/>
    </location>
</feature>
<evidence type="ECO:0000256" key="1">
    <source>
        <dbReference type="ARBA" id="ARBA00004141"/>
    </source>
</evidence>
<feature type="domain" description="C2" evidence="10">
    <location>
        <begin position="286"/>
        <end position="405"/>
    </location>
</feature>
<dbReference type="SUPFAM" id="SSF49562">
    <property type="entry name" value="C2 domain (Calcium/lipid-binding domain, CaLB)"/>
    <property type="match status" value="4"/>
</dbReference>
<dbReference type="InterPro" id="IPR047259">
    <property type="entry name" value="QUIRKY-like"/>
</dbReference>
<evidence type="ECO:0000313" key="11">
    <source>
        <dbReference type="EnsemblPlants" id="Kaladp0096s0152.1.v1.1.CDS.1"/>
    </source>
</evidence>
<feature type="compositionally biased region" description="Polar residues" evidence="8">
    <location>
        <begin position="210"/>
        <end position="219"/>
    </location>
</feature>
<dbReference type="InterPro" id="IPR047257">
    <property type="entry name" value="C2B_MCTP_PRT_plant"/>
</dbReference>
<reference evidence="11" key="1">
    <citation type="submission" date="2021-01" db="UniProtKB">
        <authorList>
            <consortium name="EnsemblPlants"/>
        </authorList>
    </citation>
    <scope>IDENTIFICATION</scope>
</reference>
<feature type="domain" description="C2" evidence="10">
    <location>
        <begin position="439"/>
        <end position="560"/>
    </location>
</feature>
<dbReference type="OMA" id="PMKTING"/>
<dbReference type="CDD" id="cd04019">
    <property type="entry name" value="C2C_MCTP_PRT_plant"/>
    <property type="match status" value="1"/>
</dbReference>